<organism evidence="2 3">
    <name type="scientific">Paramecium octaurelia</name>
    <dbReference type="NCBI Taxonomy" id="43137"/>
    <lineage>
        <taxon>Eukaryota</taxon>
        <taxon>Sar</taxon>
        <taxon>Alveolata</taxon>
        <taxon>Ciliophora</taxon>
        <taxon>Intramacronucleata</taxon>
        <taxon>Oligohymenophorea</taxon>
        <taxon>Peniculida</taxon>
        <taxon>Parameciidae</taxon>
        <taxon>Paramecium</taxon>
    </lineage>
</organism>
<evidence type="ECO:0000313" key="2">
    <source>
        <dbReference type="EMBL" id="CAD8138196.1"/>
    </source>
</evidence>
<dbReference type="AlphaFoldDB" id="A0A8S1SE44"/>
<dbReference type="OrthoDB" id="299371at2759"/>
<dbReference type="EMBL" id="CAJJDP010000008">
    <property type="protein sequence ID" value="CAD8138196.1"/>
    <property type="molecule type" value="Genomic_DNA"/>
</dbReference>
<dbReference type="OMA" id="QFYRTEC"/>
<gene>
    <name evidence="2" type="ORF">POCTA_138.1.T0090249</name>
</gene>
<evidence type="ECO:0000313" key="3">
    <source>
        <dbReference type="Proteomes" id="UP000683925"/>
    </source>
</evidence>
<keyword evidence="3" id="KW-1185">Reference proteome</keyword>
<comment type="caution">
    <text evidence="2">The sequence shown here is derived from an EMBL/GenBank/DDBJ whole genome shotgun (WGS) entry which is preliminary data.</text>
</comment>
<reference evidence="2" key="1">
    <citation type="submission" date="2021-01" db="EMBL/GenBank/DDBJ databases">
        <authorList>
            <consortium name="Genoscope - CEA"/>
            <person name="William W."/>
        </authorList>
    </citation>
    <scope>NUCLEOTIDE SEQUENCE</scope>
</reference>
<protein>
    <submittedName>
        <fullName evidence="2">Uncharacterized protein</fullName>
    </submittedName>
</protein>
<sequence length="360" mass="42732">MLTYTDFCLKLVKIIKDEKIESSTLKTLVDETIDLLEKQQPPIDQYEEVIAKELQFYRTECQYLNKLRISLQIQVKQLQRQLFEEKEANSELINILKTQKQEQLLNQIKPEGLNNIIQRNEPSKLTNRQPKDQFSITQRQPLLPQTAKQSQRAPHLTIEIKNIRTPLLEQQDPKNLKELFDQCVQQLYRDNCMKGNHIKKNRQSCSRDHSGQFQLAEEEKDVIFSKLNIKTLTEKFFLNPHFIRMIEAQIFDIKCCNNVACLYNIREPQQTTEVLQNQNESKVLQIPKKISQFRQDHRSKSVGRHDDQKLQYQYLFADVLRLERELCGTPKQNKTRYIELSNQLKDARDKLYQLQCKILN</sequence>
<accession>A0A8S1SE44</accession>
<proteinExistence type="predicted"/>
<name>A0A8S1SE44_PAROT</name>
<feature type="coiled-coil region" evidence="1">
    <location>
        <begin position="68"/>
        <end position="95"/>
    </location>
</feature>
<dbReference type="Proteomes" id="UP000683925">
    <property type="component" value="Unassembled WGS sequence"/>
</dbReference>
<keyword evidence="1" id="KW-0175">Coiled coil</keyword>
<evidence type="ECO:0000256" key="1">
    <source>
        <dbReference type="SAM" id="Coils"/>
    </source>
</evidence>